<dbReference type="InterPro" id="IPR051310">
    <property type="entry name" value="MCP_chemotaxis"/>
</dbReference>
<dbReference type="FunFam" id="1.10.287.950:FF:000001">
    <property type="entry name" value="Methyl-accepting chemotaxis sensory transducer"/>
    <property type="match status" value="1"/>
</dbReference>
<evidence type="ECO:0000259" key="8">
    <source>
        <dbReference type="PROSITE" id="PS50885"/>
    </source>
</evidence>
<evidence type="ECO:0000256" key="2">
    <source>
        <dbReference type="ARBA" id="ARBA00022481"/>
    </source>
</evidence>
<keyword evidence="6" id="KW-0472">Membrane</keyword>
<dbReference type="PROSITE" id="PS50885">
    <property type="entry name" value="HAMP"/>
    <property type="match status" value="1"/>
</dbReference>
<dbReference type="InterPro" id="IPR024478">
    <property type="entry name" value="HlyB_4HB_MCP"/>
</dbReference>
<dbReference type="PANTHER" id="PTHR43531">
    <property type="entry name" value="PROTEIN ICFG"/>
    <property type="match status" value="1"/>
</dbReference>
<dbReference type="GO" id="GO:0004888">
    <property type="term" value="F:transmembrane signaling receptor activity"/>
    <property type="evidence" value="ECO:0007669"/>
    <property type="project" value="InterPro"/>
</dbReference>
<comment type="similarity">
    <text evidence="3">Belongs to the methyl-accepting chemotaxis (MCP) protein family.</text>
</comment>
<dbReference type="PANTHER" id="PTHR43531:SF14">
    <property type="entry name" value="METHYL-ACCEPTING CHEMOTAXIS PROTEIN I-RELATED"/>
    <property type="match status" value="1"/>
</dbReference>
<keyword evidence="4" id="KW-0807">Transducer</keyword>
<feature type="compositionally biased region" description="Polar residues" evidence="5">
    <location>
        <begin position="299"/>
        <end position="312"/>
    </location>
</feature>
<dbReference type="Pfam" id="PF12729">
    <property type="entry name" value="4HB_MCP_1"/>
    <property type="match status" value="1"/>
</dbReference>
<keyword evidence="6" id="KW-1133">Transmembrane helix</keyword>
<proteinExistence type="inferred from homology"/>
<dbReference type="AlphaFoldDB" id="A0A7W5BC24"/>
<dbReference type="InterPro" id="IPR003660">
    <property type="entry name" value="HAMP_dom"/>
</dbReference>
<dbReference type="GO" id="GO:0005886">
    <property type="term" value="C:plasma membrane"/>
    <property type="evidence" value="ECO:0007669"/>
    <property type="project" value="TreeGrafter"/>
</dbReference>
<organism evidence="9 10">
    <name type="scientific">Pseudoduganella violacea</name>
    <dbReference type="NCBI Taxonomy" id="1715466"/>
    <lineage>
        <taxon>Bacteria</taxon>
        <taxon>Pseudomonadati</taxon>
        <taxon>Pseudomonadota</taxon>
        <taxon>Betaproteobacteria</taxon>
        <taxon>Burkholderiales</taxon>
        <taxon>Oxalobacteraceae</taxon>
        <taxon>Telluria group</taxon>
        <taxon>Pseudoduganella</taxon>
    </lineage>
</organism>
<dbReference type="InterPro" id="IPR047347">
    <property type="entry name" value="YvaQ-like_sensor"/>
</dbReference>
<sequence>MKHLSVRQRMLAGFGILMLLLTSISALSLYSLYTLNENLNSIVNINNVEARLAATLGATVQDRAIAIRNLALLSDAAQMRAEVERVRKQEALYAETYAQLGKMFHEDANTLPEELRLYNALKSAEADSLPAFEQAMALAMAGERDGATALLVGEMRRGQRAWLAATGALQAMEDKLNADTGVAATAHAESSSALIMLLGAIAIGCGLLTGWLVTRSLLRQLGGEPALAQEVARQIADGNLGVAVPLSGERDSLMASLESMRRQLNTMVSGIIQSANTIAVAADEIAQGNADLSQRTEEQASSLEETASSMEELTTTVRQNAENTRSGHALVQSAAEVAASGGQVVQRVVATMQDIAASSAQVTEIIAVIEGIAFQTNILALNAAVEAARAGEQGRGFAVVAGEVRTLAQRSATAAREIKELIGASASHVAGGAQLVDMAGRTMAEVVQAVGKVRHIIGDVSTASHEQSAGIEQINMAIMQMDAVTQQNAALVEQATAAAQALSAQAHGLRAAVARFTVVEERAGVPPRLVLPPRQRPAARRGLRSAQGAV</sequence>
<dbReference type="SUPFAM" id="SSF58104">
    <property type="entry name" value="Methyl-accepting chemotaxis protein (MCP) signaling domain"/>
    <property type="match status" value="1"/>
</dbReference>
<reference evidence="9 10" key="1">
    <citation type="submission" date="2020-08" db="EMBL/GenBank/DDBJ databases">
        <title>Genomic Encyclopedia of Type Strains, Phase III (KMG-III): the genomes of soil and plant-associated and newly described type strains.</title>
        <authorList>
            <person name="Whitman W."/>
        </authorList>
    </citation>
    <scope>NUCLEOTIDE SEQUENCE [LARGE SCALE GENOMIC DNA]</scope>
    <source>
        <strain evidence="9 10">CECT 8897</strain>
    </source>
</reference>
<dbReference type="PROSITE" id="PS50111">
    <property type="entry name" value="CHEMOTAXIS_TRANSDUC_2"/>
    <property type="match status" value="1"/>
</dbReference>
<evidence type="ECO:0000256" key="4">
    <source>
        <dbReference type="PROSITE-ProRule" id="PRU00284"/>
    </source>
</evidence>
<evidence type="ECO:0000313" key="9">
    <source>
        <dbReference type="EMBL" id="MBB3120361.1"/>
    </source>
</evidence>
<keyword evidence="2" id="KW-0488">Methylation</keyword>
<keyword evidence="10" id="KW-1185">Reference proteome</keyword>
<dbReference type="GO" id="GO:0007165">
    <property type="term" value="P:signal transduction"/>
    <property type="evidence" value="ECO:0007669"/>
    <property type="project" value="UniProtKB-KW"/>
</dbReference>
<protein>
    <submittedName>
        <fullName evidence="9">Methyl-accepting chemotaxis protein</fullName>
    </submittedName>
</protein>
<feature type="domain" description="Methyl-accepting transducer" evidence="7">
    <location>
        <begin position="274"/>
        <end position="503"/>
    </location>
</feature>
<evidence type="ECO:0000259" key="7">
    <source>
        <dbReference type="PROSITE" id="PS50111"/>
    </source>
</evidence>
<dbReference type="PRINTS" id="PR00260">
    <property type="entry name" value="CHEMTRNSDUCR"/>
</dbReference>
<accession>A0A7W5BC24</accession>
<evidence type="ECO:0000256" key="3">
    <source>
        <dbReference type="ARBA" id="ARBA00029447"/>
    </source>
</evidence>
<evidence type="ECO:0000256" key="5">
    <source>
        <dbReference type="SAM" id="MobiDB-lite"/>
    </source>
</evidence>
<dbReference type="RefSeq" id="WP_221208168.1">
    <property type="nucleotide sequence ID" value="NZ_JACHXD010000009.1"/>
</dbReference>
<comment type="subcellular location">
    <subcellularLocation>
        <location evidence="1">Membrane</location>
    </subcellularLocation>
</comment>
<feature type="domain" description="HAMP" evidence="8">
    <location>
        <begin position="229"/>
        <end position="269"/>
    </location>
</feature>
<feature type="region of interest" description="Disordered" evidence="5">
    <location>
        <begin position="529"/>
        <end position="550"/>
    </location>
</feature>
<evidence type="ECO:0000256" key="6">
    <source>
        <dbReference type="SAM" id="Phobius"/>
    </source>
</evidence>
<dbReference type="CDD" id="cd19411">
    <property type="entry name" value="MCP2201-like_sensor"/>
    <property type="match status" value="1"/>
</dbReference>
<gene>
    <name evidence="9" type="ORF">FHS03_003425</name>
</gene>
<comment type="caution">
    <text evidence="9">The sequence shown here is derived from an EMBL/GenBank/DDBJ whole genome shotgun (WGS) entry which is preliminary data.</text>
</comment>
<dbReference type="GO" id="GO:0006935">
    <property type="term" value="P:chemotaxis"/>
    <property type="evidence" value="ECO:0007669"/>
    <property type="project" value="InterPro"/>
</dbReference>
<dbReference type="SMART" id="SM00283">
    <property type="entry name" value="MA"/>
    <property type="match status" value="1"/>
</dbReference>
<dbReference type="Gene3D" id="1.10.287.950">
    <property type="entry name" value="Methyl-accepting chemotaxis protein"/>
    <property type="match status" value="1"/>
</dbReference>
<keyword evidence="6" id="KW-0812">Transmembrane</keyword>
<dbReference type="Pfam" id="PF00015">
    <property type="entry name" value="MCPsignal"/>
    <property type="match status" value="1"/>
</dbReference>
<dbReference type="InterPro" id="IPR004089">
    <property type="entry name" value="MCPsignal_dom"/>
</dbReference>
<dbReference type="EMBL" id="JACHXD010000009">
    <property type="protein sequence ID" value="MBB3120361.1"/>
    <property type="molecule type" value="Genomic_DNA"/>
</dbReference>
<name>A0A7W5BC24_9BURK</name>
<dbReference type="Proteomes" id="UP000541535">
    <property type="component" value="Unassembled WGS sequence"/>
</dbReference>
<feature type="transmembrane region" description="Helical" evidence="6">
    <location>
        <begin position="193"/>
        <end position="213"/>
    </location>
</feature>
<dbReference type="CDD" id="cd11386">
    <property type="entry name" value="MCP_signal"/>
    <property type="match status" value="1"/>
</dbReference>
<evidence type="ECO:0000313" key="10">
    <source>
        <dbReference type="Proteomes" id="UP000541535"/>
    </source>
</evidence>
<evidence type="ECO:0000256" key="1">
    <source>
        <dbReference type="ARBA" id="ARBA00004370"/>
    </source>
</evidence>
<feature type="region of interest" description="Disordered" evidence="5">
    <location>
        <begin position="290"/>
        <end position="312"/>
    </location>
</feature>
<dbReference type="InterPro" id="IPR004090">
    <property type="entry name" value="Chemotax_Me-accpt_rcpt"/>
</dbReference>